<evidence type="ECO:0000313" key="2">
    <source>
        <dbReference type="EMBL" id="MFI6498771.1"/>
    </source>
</evidence>
<comment type="caution">
    <text evidence="2">The sequence shown here is derived from an EMBL/GenBank/DDBJ whole genome shotgun (WGS) entry which is preliminary data.</text>
</comment>
<proteinExistence type="predicted"/>
<reference evidence="2 3" key="1">
    <citation type="submission" date="2024-10" db="EMBL/GenBank/DDBJ databases">
        <title>The Natural Products Discovery Center: Release of the First 8490 Sequenced Strains for Exploring Actinobacteria Biosynthetic Diversity.</title>
        <authorList>
            <person name="Kalkreuter E."/>
            <person name="Kautsar S.A."/>
            <person name="Yang D."/>
            <person name="Bader C.D."/>
            <person name="Teijaro C.N."/>
            <person name="Fluegel L."/>
            <person name="Davis C.M."/>
            <person name="Simpson J.R."/>
            <person name="Lauterbach L."/>
            <person name="Steele A.D."/>
            <person name="Gui C."/>
            <person name="Meng S."/>
            <person name="Li G."/>
            <person name="Viehrig K."/>
            <person name="Ye F."/>
            <person name="Su P."/>
            <person name="Kiefer A.F."/>
            <person name="Nichols A."/>
            <person name="Cepeda A.J."/>
            <person name="Yan W."/>
            <person name="Fan B."/>
            <person name="Jiang Y."/>
            <person name="Adhikari A."/>
            <person name="Zheng C.-J."/>
            <person name="Schuster L."/>
            <person name="Cowan T.M."/>
            <person name="Smanski M.J."/>
            <person name="Chevrette M.G."/>
            <person name="De Carvalho L.P.S."/>
            <person name="Shen B."/>
        </authorList>
    </citation>
    <scope>NUCLEOTIDE SEQUENCE [LARGE SCALE GENOMIC DNA]</scope>
    <source>
        <strain evidence="2 3">NPDC050545</strain>
    </source>
</reference>
<evidence type="ECO:0000259" key="1">
    <source>
        <dbReference type="Pfam" id="PF08044"/>
    </source>
</evidence>
<accession>A0ABW7YS91</accession>
<gene>
    <name evidence="2" type="ORF">ACIBG2_15385</name>
</gene>
<dbReference type="RefSeq" id="WP_397082009.1">
    <property type="nucleotide sequence ID" value="NZ_JBITGY010000004.1"/>
</dbReference>
<feature type="domain" description="DUF1707" evidence="1">
    <location>
        <begin position="6"/>
        <end position="58"/>
    </location>
</feature>
<dbReference type="Proteomes" id="UP001612741">
    <property type="component" value="Unassembled WGS sequence"/>
</dbReference>
<dbReference type="Pfam" id="PF08044">
    <property type="entry name" value="DUF1707"/>
    <property type="match status" value="1"/>
</dbReference>
<name>A0ABW7YS91_9ACTN</name>
<protein>
    <submittedName>
        <fullName evidence="2">DUF1707 domain-containing protein</fullName>
    </submittedName>
</protein>
<keyword evidence="3" id="KW-1185">Reference proteome</keyword>
<evidence type="ECO:0000313" key="3">
    <source>
        <dbReference type="Proteomes" id="UP001612741"/>
    </source>
</evidence>
<sequence length="182" mass="19955">MSELQMRVADVDRDRTAQQLQHAFGEGRLTRSELDERLSAALTARTYGDLLAVVSDLPGPVAQEETVHLDAANGHIRRSGDWEVPRRLRVTSKHGSVDLDFSQAVVRHPVVDVEIDLKYGSACLTLPPGASANVDGFTSRWGSSGSDVPGRPQPGALHIRVSGSSKYGSLSVRYPRKRWFTH</sequence>
<dbReference type="PANTHER" id="PTHR40763">
    <property type="entry name" value="MEMBRANE PROTEIN-RELATED"/>
    <property type="match status" value="1"/>
</dbReference>
<organism evidence="2 3">
    <name type="scientific">Nonomuraea typhae</name>
    <dbReference type="NCBI Taxonomy" id="2603600"/>
    <lineage>
        <taxon>Bacteria</taxon>
        <taxon>Bacillati</taxon>
        <taxon>Actinomycetota</taxon>
        <taxon>Actinomycetes</taxon>
        <taxon>Streptosporangiales</taxon>
        <taxon>Streptosporangiaceae</taxon>
        <taxon>Nonomuraea</taxon>
    </lineage>
</organism>
<dbReference type="PANTHER" id="PTHR40763:SF5">
    <property type="entry name" value="MEMBRANE PROTEIN"/>
    <property type="match status" value="1"/>
</dbReference>
<dbReference type="EMBL" id="JBITGY010000004">
    <property type="protein sequence ID" value="MFI6498771.1"/>
    <property type="molecule type" value="Genomic_DNA"/>
</dbReference>
<dbReference type="InterPro" id="IPR012551">
    <property type="entry name" value="DUF1707_SHOCT-like"/>
</dbReference>